<dbReference type="Pfam" id="PF00232">
    <property type="entry name" value="Glyco_hydro_1"/>
    <property type="match status" value="1"/>
</dbReference>
<dbReference type="InterPro" id="IPR001360">
    <property type="entry name" value="Glyco_hydro_1"/>
</dbReference>
<organism evidence="1">
    <name type="scientific">Geobacillus sp. enrichment culture clone fosmid MGS-MG1</name>
    <dbReference type="NCBI Taxonomy" id="1549354"/>
    <lineage>
        <taxon>Bacteria</taxon>
        <taxon>Bacillati</taxon>
        <taxon>Bacillota</taxon>
        <taxon>Bacilli</taxon>
        <taxon>Bacillales</taxon>
        <taxon>Anoxybacillaceae</taxon>
        <taxon>Geobacillus</taxon>
        <taxon>environmental samples</taxon>
    </lineage>
</organism>
<name>A0A0B5KQM0_9BACL</name>
<dbReference type="InterPro" id="IPR033132">
    <property type="entry name" value="GH_1_N_CS"/>
</dbReference>
<dbReference type="GO" id="GO:0004553">
    <property type="term" value="F:hydrolase activity, hydrolyzing O-glycosyl compounds"/>
    <property type="evidence" value="ECO:0007669"/>
    <property type="project" value="InterPro"/>
</dbReference>
<dbReference type="Gene3D" id="3.20.20.80">
    <property type="entry name" value="Glycosidases"/>
    <property type="match status" value="1"/>
</dbReference>
<protein>
    <submittedName>
        <fullName evidence="1">Aryl-phospho-beta-D-glucosidase</fullName>
    </submittedName>
</protein>
<sequence length="57" mass="6245">MEHRHLKPFPPGFLWGAASAAYQVEGAWNEDGKGLSVWDVFAKQPGRTFKGTNGISV</sequence>
<dbReference type="EMBL" id="KF831418">
    <property type="protein sequence ID" value="AJG38064.1"/>
    <property type="molecule type" value="Genomic_DNA"/>
</dbReference>
<reference evidence="1" key="1">
    <citation type="journal article" date="2015" name="Environ. Microbiol.">
        <title>Pressure adaptation is linked to thermal adaptation in salt-saturated marine habitats.</title>
        <authorList>
            <consortium name="The MAMBA Consortium"/>
            <person name="Alcaide M."/>
            <person name="Stogios P.J."/>
            <person name="Lafraya A."/>
            <person name="Tchigvintsev A."/>
            <person name="Flick R."/>
            <person name="Bargiela R."/>
            <person name="Chernikova T.N."/>
            <person name="Reva O.N."/>
            <person name="Hai T."/>
            <person name="Leggewie C.C."/>
            <person name="Katzke N."/>
            <person name="La Cono V."/>
            <person name="Matesanz R."/>
            <person name="Jebbar M."/>
            <person name="Jaeger K.E."/>
            <person name="Yakimov M.M."/>
            <person name="Yakunin A.F."/>
            <person name="Golyshin P.N."/>
            <person name="Golyshina O.V."/>
            <person name="Savchenko A."/>
            <person name="Ferrer M."/>
        </authorList>
    </citation>
    <scope>NUCLEOTIDE SEQUENCE</scope>
</reference>
<dbReference type="GO" id="GO:0005975">
    <property type="term" value="P:carbohydrate metabolic process"/>
    <property type="evidence" value="ECO:0007669"/>
    <property type="project" value="InterPro"/>
</dbReference>
<evidence type="ECO:0000313" key="1">
    <source>
        <dbReference type="EMBL" id="AJG38064.1"/>
    </source>
</evidence>
<accession>A0A0B5KQM0</accession>
<dbReference type="InterPro" id="IPR017853">
    <property type="entry name" value="GH"/>
</dbReference>
<dbReference type="PROSITE" id="PS00653">
    <property type="entry name" value="GLYCOSYL_HYDROL_F1_2"/>
    <property type="match status" value="1"/>
</dbReference>
<dbReference type="AlphaFoldDB" id="A0A0B5KQM0"/>
<dbReference type="SUPFAM" id="SSF51445">
    <property type="entry name" value="(Trans)glycosidases"/>
    <property type="match status" value="1"/>
</dbReference>
<proteinExistence type="predicted"/>